<dbReference type="InterPro" id="IPR004827">
    <property type="entry name" value="bZIP"/>
</dbReference>
<dbReference type="GO" id="GO:0003700">
    <property type="term" value="F:DNA-binding transcription factor activity"/>
    <property type="evidence" value="ECO:0007669"/>
    <property type="project" value="InterPro"/>
</dbReference>
<evidence type="ECO:0000256" key="1">
    <source>
        <dbReference type="SAM" id="MobiDB-lite"/>
    </source>
</evidence>
<evidence type="ECO:0000313" key="6">
    <source>
        <dbReference type="Proteomes" id="UP000239560"/>
    </source>
</evidence>
<organism evidence="3 5">
    <name type="scientific">Rhodotorula toruloides</name>
    <name type="common">Yeast</name>
    <name type="synonym">Rhodosporidium toruloides</name>
    <dbReference type="NCBI Taxonomy" id="5286"/>
    <lineage>
        <taxon>Eukaryota</taxon>
        <taxon>Fungi</taxon>
        <taxon>Dikarya</taxon>
        <taxon>Basidiomycota</taxon>
        <taxon>Pucciniomycotina</taxon>
        <taxon>Microbotryomycetes</taxon>
        <taxon>Sporidiobolales</taxon>
        <taxon>Sporidiobolaceae</taxon>
        <taxon>Rhodotorula</taxon>
    </lineage>
</organism>
<feature type="compositionally biased region" description="Polar residues" evidence="1">
    <location>
        <begin position="189"/>
        <end position="212"/>
    </location>
</feature>
<dbReference type="Pfam" id="PF00170">
    <property type="entry name" value="bZIP_1"/>
    <property type="match status" value="1"/>
</dbReference>
<proteinExistence type="predicted"/>
<name>A0A0K3CMG9_RHOTO</name>
<dbReference type="SUPFAM" id="SSF57959">
    <property type="entry name" value="Leucine zipper domain"/>
    <property type="match status" value="1"/>
</dbReference>
<dbReference type="CDD" id="cd14688">
    <property type="entry name" value="bZIP_YAP"/>
    <property type="match status" value="1"/>
</dbReference>
<evidence type="ECO:0000313" key="5">
    <source>
        <dbReference type="Proteomes" id="UP000199069"/>
    </source>
</evidence>
<dbReference type="InterPro" id="IPR021833">
    <property type="entry name" value="DUF3425"/>
</dbReference>
<dbReference type="PROSITE" id="PS00036">
    <property type="entry name" value="BZIP_BASIC"/>
    <property type="match status" value="1"/>
</dbReference>
<dbReference type="Proteomes" id="UP000199069">
    <property type="component" value="Unassembled WGS sequence"/>
</dbReference>
<dbReference type="Proteomes" id="UP000239560">
    <property type="component" value="Unassembled WGS sequence"/>
</dbReference>
<evidence type="ECO:0000313" key="4">
    <source>
        <dbReference type="EMBL" id="PRQ71426.1"/>
    </source>
</evidence>
<protein>
    <recommendedName>
        <fullName evidence="2">BZIP domain-containing protein</fullName>
    </recommendedName>
</protein>
<reference evidence="3 5" key="1">
    <citation type="submission" date="2015-07" db="EMBL/GenBank/DDBJ databases">
        <authorList>
            <person name="Cajimat M.N.B."/>
            <person name="Milazzo M.L."/>
            <person name="Fulhorst C.F."/>
        </authorList>
    </citation>
    <scope>NUCLEOTIDE SEQUENCE [LARGE SCALE GENOMIC DNA]</scope>
    <source>
        <strain evidence="3">Single colony</strain>
    </source>
</reference>
<feature type="compositionally biased region" description="Basic and acidic residues" evidence="1">
    <location>
        <begin position="14"/>
        <end position="33"/>
    </location>
</feature>
<dbReference type="Pfam" id="PF11905">
    <property type="entry name" value="DUF3425"/>
    <property type="match status" value="1"/>
</dbReference>
<reference evidence="4 6" key="2">
    <citation type="journal article" date="2018" name="Elife">
        <title>Functional genomics of lipid metabolism in the oleaginous yeast Rhodosporidium toruloides.</title>
        <authorList>
            <person name="Coradetti S.T."/>
            <person name="Pinel D."/>
            <person name="Geiselman G."/>
            <person name="Ito M."/>
            <person name="Mondo S."/>
            <person name="Reilly M.C."/>
            <person name="Cheng Y.F."/>
            <person name="Bauer S."/>
            <person name="Grigoriev I."/>
            <person name="Gladden J.M."/>
            <person name="Simmons B.A."/>
            <person name="Brem R."/>
            <person name="Arkin A.P."/>
            <person name="Skerker J.M."/>
        </authorList>
    </citation>
    <scope>NUCLEOTIDE SEQUENCE [LARGE SCALE GENOMIC DNA]</scope>
    <source>
        <strain evidence="4 6">NBRC 0880</strain>
    </source>
</reference>
<dbReference type="OrthoDB" id="2245989at2759"/>
<dbReference type="OMA" id="PKKNDAY"/>
<dbReference type="EMBL" id="CWKI01000012">
    <property type="protein sequence ID" value="CTR10173.1"/>
    <property type="molecule type" value="Genomic_DNA"/>
</dbReference>
<feature type="region of interest" description="Disordered" evidence="1">
    <location>
        <begin position="262"/>
        <end position="313"/>
    </location>
</feature>
<evidence type="ECO:0000259" key="2">
    <source>
        <dbReference type="PROSITE" id="PS00036"/>
    </source>
</evidence>
<dbReference type="PANTHER" id="PTHR38116">
    <property type="entry name" value="CHROMOSOME 7, WHOLE GENOME SHOTGUN SEQUENCE"/>
    <property type="match status" value="1"/>
</dbReference>
<dbReference type="InterPro" id="IPR046347">
    <property type="entry name" value="bZIP_sf"/>
</dbReference>
<feature type="region of interest" description="Disordered" evidence="1">
    <location>
        <begin position="156"/>
        <end position="224"/>
    </location>
</feature>
<dbReference type="EMBL" id="LCTV02000012">
    <property type="protein sequence ID" value="PRQ71426.1"/>
    <property type="molecule type" value="Genomic_DNA"/>
</dbReference>
<dbReference type="AlphaFoldDB" id="A0A0K3CMG9"/>
<dbReference type="PANTHER" id="PTHR38116:SF9">
    <property type="entry name" value="BZIP DOMAIN-CONTAINING PROTEIN"/>
    <property type="match status" value="1"/>
</dbReference>
<feature type="domain" description="BZIP" evidence="2">
    <location>
        <begin position="52"/>
        <end position="66"/>
    </location>
</feature>
<gene>
    <name evidence="3" type="primary">FGENESH: predicted gene_12.194</name>
    <name evidence="4" type="ORF">AAT19DRAFT_10284</name>
    <name evidence="3" type="ORF">BN2166_0060340</name>
</gene>
<dbReference type="Gene3D" id="1.20.5.170">
    <property type="match status" value="1"/>
</dbReference>
<feature type="compositionally biased region" description="Basic and acidic residues" evidence="1">
    <location>
        <begin position="48"/>
        <end position="62"/>
    </location>
</feature>
<feature type="compositionally biased region" description="Polar residues" evidence="1">
    <location>
        <begin position="1"/>
        <end position="12"/>
    </location>
</feature>
<dbReference type="SMART" id="SM00338">
    <property type="entry name" value="BRLZ"/>
    <property type="match status" value="1"/>
</dbReference>
<evidence type="ECO:0000313" key="3">
    <source>
        <dbReference type="EMBL" id="CTR10173.1"/>
    </source>
</evidence>
<sequence length="479" mass="52520">MATARSTRSPSLDSHAEMDTDNEDGPRGSEDAARGAATAKKGKSKASKGQDRKAQNRIAQREFRQRKQAYVKELEAKAAMMELSRDEQFNRFSEAFRTLLEENQKLRSMLQTLSGFIGEGLGGALAKIGTELPEFQDFITRDRIDTATDALRLTKTHPACAPARQHSHPRTQSPVRDGDPPLKRPRINGLSTSTAEAASQGPSESTYAHASTSSLPLPPQPFALPQSQLTYTAQVTPSAPSSQPPQSQYPYQAAFTTSFGASPPFAFTPDPAVSGPPLPDPPYATEQSLLPPIDTSSAGLQPGGRGSNLSRSCDLTPEQGAEILGNLVQGDLDLAHSKMAELLPANDTALQAIQLIAYHMRCKRDNPAYTLPPSLTLTNLQRSVPHPPFFDGIIWPSLRDRLILLKDQFALPTLIEDFCNGVSVNGDDSLAPEAWELSEEFIRKYWYVVDQETLQITNRWRKERGETELSLSELIPRST</sequence>
<keyword evidence="5" id="KW-1185">Reference proteome</keyword>
<feature type="region of interest" description="Disordered" evidence="1">
    <location>
        <begin position="1"/>
        <end position="62"/>
    </location>
</feature>
<dbReference type="STRING" id="5286.A0A0K3CMG9"/>
<accession>A0A0K3CMG9</accession>